<evidence type="ECO:0000256" key="2">
    <source>
        <dbReference type="ARBA" id="ARBA00022555"/>
    </source>
</evidence>
<dbReference type="InterPro" id="IPR013785">
    <property type="entry name" value="Aldolase_TIM"/>
</dbReference>
<dbReference type="GO" id="GO:0050660">
    <property type="term" value="F:flavin adenine dinucleotide binding"/>
    <property type="evidence" value="ECO:0007669"/>
    <property type="project" value="InterPro"/>
</dbReference>
<feature type="binding site" evidence="9 12">
    <location>
        <begin position="212"/>
        <end position="214"/>
    </location>
    <ligand>
        <name>FMN</name>
        <dbReference type="ChEBI" id="CHEBI:58210"/>
    </ligand>
</feature>
<proteinExistence type="inferred from homology"/>
<organism evidence="15">
    <name type="scientific">Leptospira ellisii</name>
    <dbReference type="NCBI Taxonomy" id="2023197"/>
    <lineage>
        <taxon>Bacteria</taxon>
        <taxon>Pseudomonadati</taxon>
        <taxon>Spirochaetota</taxon>
        <taxon>Spirochaetia</taxon>
        <taxon>Leptospirales</taxon>
        <taxon>Leptospiraceae</taxon>
        <taxon>Leptospira</taxon>
    </lineage>
</organism>
<dbReference type="InterPro" id="IPR035587">
    <property type="entry name" value="DUS-like_FMN-bd"/>
</dbReference>
<evidence type="ECO:0000256" key="7">
    <source>
        <dbReference type="ARBA" id="ARBA00022884"/>
    </source>
</evidence>
<gene>
    <name evidence="14" type="primary">dusA</name>
    <name evidence="14" type="ORF">CH379_013515</name>
    <name evidence="15" type="ORF">CH379_11055</name>
</gene>
<feature type="site" description="Interacts with tRNA; defines subfamily-specific binding signature" evidence="9">
    <location>
        <position position="305"/>
    </location>
</feature>
<comment type="similarity">
    <text evidence="10">Belongs to the dus family.</text>
</comment>
<keyword evidence="2 9" id="KW-0820">tRNA-binding</keyword>
<sequence length="348" mass="39290">MSETDLKSPKRYPVSVAPMMDWTDRHFRYFLRSISKHTFLYTEMVHTGAILRGDRHRFLRFHPEEFPLSLQLGGDDAVSLAECSKIGEDYGYSEINLNVGCPSDRVREGNFGACLMQTPEKVAELTAAMNSAVSVPVTVKCRIGIPGKDRPEDLYRFIECVRQAGVRRFTIHARIAILGGLSPAQNREIPPLRYEDVESIKRSFPDLLIEVNGGIKTIPEMRERLKTTDGVMIGRAAYETPYLFSKVDSIFFGEKDSPKSRREILDRMEEYVETRIVQSGTGKPHHALRAVLGLFHGEPGGKRFRRILTERMYSDYSANLLREAANELSASVLDAIPSSEENALPSFV</sequence>
<dbReference type="SUPFAM" id="SSF51395">
    <property type="entry name" value="FMN-linked oxidoreductases"/>
    <property type="match status" value="1"/>
</dbReference>
<dbReference type="Gene3D" id="3.20.20.70">
    <property type="entry name" value="Aldolase class I"/>
    <property type="match status" value="1"/>
</dbReference>
<evidence type="ECO:0000256" key="4">
    <source>
        <dbReference type="ARBA" id="ARBA00022643"/>
    </source>
</evidence>
<dbReference type="Proteomes" id="UP000232122">
    <property type="component" value="Unassembled WGS sequence"/>
</dbReference>
<dbReference type="GO" id="GO:0000049">
    <property type="term" value="F:tRNA binding"/>
    <property type="evidence" value="ECO:0007669"/>
    <property type="project" value="UniProtKB-UniRule"/>
</dbReference>
<dbReference type="GO" id="GO:0102264">
    <property type="term" value="F:tRNA-dihydrouridine20 synthase activity"/>
    <property type="evidence" value="ECO:0007669"/>
    <property type="project" value="UniProtKB-EC"/>
</dbReference>
<dbReference type="NCBIfam" id="NF008774">
    <property type="entry name" value="PRK11815.1"/>
    <property type="match status" value="1"/>
</dbReference>
<keyword evidence="7 9" id="KW-0694">RNA-binding</keyword>
<feature type="binding site" evidence="9 12">
    <location>
        <begin position="18"/>
        <end position="20"/>
    </location>
    <ligand>
        <name>FMN</name>
        <dbReference type="ChEBI" id="CHEBI:58210"/>
    </ligand>
</feature>
<feature type="site" description="Interacts with tRNA" evidence="9">
    <location>
        <position position="98"/>
    </location>
</feature>
<keyword evidence="6 9" id="KW-0521">NADP</keyword>
<keyword evidence="12" id="KW-0547">Nucleotide-binding</keyword>
<keyword evidence="3 9" id="KW-0285">Flavoprotein</keyword>
<dbReference type="PROSITE" id="PS01136">
    <property type="entry name" value="UPF0034"/>
    <property type="match status" value="1"/>
</dbReference>
<dbReference type="InterPro" id="IPR004653">
    <property type="entry name" value="DusA"/>
</dbReference>
<comment type="catalytic activity">
    <reaction evidence="9">
        <text>5,6-dihydrouridine(20a) in tRNA + NAD(+) = uridine(20a) in tRNA + NADH + H(+)</text>
        <dbReference type="Rhea" id="RHEA:53348"/>
        <dbReference type="Rhea" id="RHEA-COMP:13535"/>
        <dbReference type="Rhea" id="RHEA-COMP:13536"/>
        <dbReference type="ChEBI" id="CHEBI:15378"/>
        <dbReference type="ChEBI" id="CHEBI:57540"/>
        <dbReference type="ChEBI" id="CHEBI:57945"/>
        <dbReference type="ChEBI" id="CHEBI:65315"/>
        <dbReference type="ChEBI" id="CHEBI:74443"/>
    </reaction>
</comment>
<keyword evidence="8 9" id="KW-0560">Oxidoreductase</keyword>
<evidence type="ECO:0000256" key="8">
    <source>
        <dbReference type="ARBA" id="ARBA00023002"/>
    </source>
</evidence>
<comment type="caution">
    <text evidence="9">Lacks conserved residue(s) required for the propagation of feature annotation.</text>
</comment>
<dbReference type="EC" id="1.3.1.91" evidence="9"/>
<comment type="function">
    <text evidence="9">Catalyzes the synthesis of 5,6-dihydrouridine (D), a modified base found in the D-loop of most tRNAs, via the reduction of the C5-C6 double bond in target uridines. Specifically modifies U20 and U20a in tRNAs.</text>
</comment>
<keyword evidence="4 9" id="KW-0288">FMN</keyword>
<reference evidence="14" key="3">
    <citation type="submission" date="2023-10" db="EMBL/GenBank/DDBJ databases">
        <authorList>
            <person name="Picardeau M."/>
            <person name="Thibeaux R."/>
        </authorList>
    </citation>
    <scope>NUCLEOTIDE SEQUENCE</scope>
    <source>
        <strain evidence="14">ATI7-C-A5</strain>
    </source>
</reference>
<feature type="site" description="Interacts with tRNA" evidence="9">
    <location>
        <position position="187"/>
    </location>
</feature>
<dbReference type="InterPro" id="IPR018517">
    <property type="entry name" value="tRNA_hU_synthase_CS"/>
</dbReference>
<dbReference type="Pfam" id="PF01207">
    <property type="entry name" value="Dus"/>
    <property type="match status" value="1"/>
</dbReference>
<comment type="similarity">
    <text evidence="9">Belongs to the Dus family. DusA subfamily.</text>
</comment>
<evidence type="ECO:0000256" key="6">
    <source>
        <dbReference type="ARBA" id="ARBA00022857"/>
    </source>
</evidence>
<comment type="caution">
    <text evidence="15">The sequence shown here is derived from an EMBL/GenBank/DDBJ whole genome shotgun (WGS) entry which is preliminary data.</text>
</comment>
<dbReference type="OrthoDB" id="9764501at2"/>
<evidence type="ECO:0000256" key="10">
    <source>
        <dbReference type="PIRNR" id="PIRNR006621"/>
    </source>
</evidence>
<keyword evidence="5 9" id="KW-0819">tRNA processing</keyword>
<feature type="binding site" evidence="9 12">
    <location>
        <begin position="234"/>
        <end position="235"/>
    </location>
    <ligand>
        <name>FMN</name>
        <dbReference type="ChEBI" id="CHEBI:58210"/>
    </ligand>
</feature>
<feature type="binding site" evidence="9 12">
    <location>
        <position position="140"/>
    </location>
    <ligand>
        <name>FMN</name>
        <dbReference type="ChEBI" id="CHEBI:58210"/>
    </ligand>
</feature>
<evidence type="ECO:0000256" key="11">
    <source>
        <dbReference type="PIRSR" id="PIRSR006621-1"/>
    </source>
</evidence>
<evidence type="ECO:0000313" key="16">
    <source>
        <dbReference type="Proteomes" id="UP000232122"/>
    </source>
</evidence>
<dbReference type="HAMAP" id="MF_02041">
    <property type="entry name" value="DusA_subfam"/>
    <property type="match status" value="1"/>
</dbReference>
<evidence type="ECO:0000313" key="15">
    <source>
        <dbReference type="EMBL" id="PJZ92824.1"/>
    </source>
</evidence>
<dbReference type="PANTHER" id="PTHR42907:SF1">
    <property type="entry name" value="FMN-LINKED OXIDOREDUCTASES SUPERFAMILY PROTEIN"/>
    <property type="match status" value="1"/>
</dbReference>
<reference evidence="15" key="1">
    <citation type="submission" date="2017-07" db="EMBL/GenBank/DDBJ databases">
        <title>Leptospira spp. isolated from tropical soils.</title>
        <authorList>
            <person name="Thibeaux R."/>
            <person name="Iraola G."/>
            <person name="Ferres I."/>
            <person name="Bierque E."/>
            <person name="Girault D."/>
            <person name="Soupe-Gilbert M.-E."/>
            <person name="Picardeau M."/>
            <person name="Goarant C."/>
        </authorList>
    </citation>
    <scope>NUCLEOTIDE SEQUENCE [LARGE SCALE GENOMIC DNA]</scope>
    <source>
        <strain evidence="15">ATI7-C-A5</strain>
    </source>
</reference>
<dbReference type="EMBL" id="NPEF01000102">
    <property type="protein sequence ID" value="PJZ92824.1"/>
    <property type="molecule type" value="Genomic_DNA"/>
</dbReference>
<evidence type="ECO:0000256" key="3">
    <source>
        <dbReference type="ARBA" id="ARBA00022630"/>
    </source>
</evidence>
<keyword evidence="16" id="KW-1185">Reference proteome</keyword>
<dbReference type="PANTHER" id="PTHR42907">
    <property type="entry name" value="FMN-LINKED OXIDOREDUCTASES SUPERFAMILY PROTEIN"/>
    <property type="match status" value="1"/>
</dbReference>
<feature type="binding site" evidence="9 12">
    <location>
        <position position="71"/>
    </location>
    <ligand>
        <name>FMN</name>
        <dbReference type="ChEBI" id="CHEBI:58210"/>
    </ligand>
</feature>
<evidence type="ECO:0000256" key="12">
    <source>
        <dbReference type="PIRSR" id="PIRSR006621-2"/>
    </source>
</evidence>
<dbReference type="GO" id="GO:0010181">
    <property type="term" value="F:FMN binding"/>
    <property type="evidence" value="ECO:0007669"/>
    <property type="project" value="UniProtKB-UniRule"/>
</dbReference>
<dbReference type="CDD" id="cd02801">
    <property type="entry name" value="DUS_like_FMN"/>
    <property type="match status" value="1"/>
</dbReference>
<evidence type="ECO:0000256" key="1">
    <source>
        <dbReference type="ARBA" id="ARBA00001917"/>
    </source>
</evidence>
<evidence type="ECO:0000256" key="5">
    <source>
        <dbReference type="ARBA" id="ARBA00022694"/>
    </source>
</evidence>
<dbReference type="InterPro" id="IPR001269">
    <property type="entry name" value="DUS_fam"/>
</dbReference>
<accession>A0A2N0B8E8</accession>
<dbReference type="Gene3D" id="1.20.120.1460">
    <property type="match status" value="1"/>
</dbReference>
<evidence type="ECO:0000313" key="14">
    <source>
        <dbReference type="EMBL" id="MDV6236643.1"/>
    </source>
</evidence>
<feature type="active site" description="Proton donor" evidence="9 11">
    <location>
        <position position="101"/>
    </location>
</feature>
<reference evidence="14 16" key="2">
    <citation type="journal article" date="2018" name="Microb. Genom.">
        <title>Deciphering the unexplored Leptospira diversity from soils uncovers genomic evolution to virulence.</title>
        <authorList>
            <person name="Thibeaux R."/>
            <person name="Iraola G."/>
            <person name="Ferres I."/>
            <person name="Bierque E."/>
            <person name="Girault D."/>
            <person name="Soupe-Gilbert M.E."/>
            <person name="Picardeau M."/>
            <person name="Goarant C."/>
        </authorList>
    </citation>
    <scope>NUCLEOTIDE SEQUENCE [LARGE SCALE GENOMIC DNA]</scope>
    <source>
        <strain evidence="14 16">ATI7-C-A5</strain>
    </source>
</reference>
<name>A0A2N0B8E8_9LEPT</name>
<dbReference type="AlphaFoldDB" id="A0A2N0B8E8"/>
<comment type="catalytic activity">
    <reaction evidence="9">
        <text>5,6-dihydrouridine(20a) in tRNA + NADP(+) = uridine(20a) in tRNA + NADPH + H(+)</text>
        <dbReference type="Rhea" id="RHEA:53344"/>
        <dbReference type="Rhea" id="RHEA-COMP:13535"/>
        <dbReference type="Rhea" id="RHEA-COMP:13536"/>
        <dbReference type="ChEBI" id="CHEBI:15378"/>
        <dbReference type="ChEBI" id="CHEBI:57783"/>
        <dbReference type="ChEBI" id="CHEBI:58349"/>
        <dbReference type="ChEBI" id="CHEBI:65315"/>
        <dbReference type="ChEBI" id="CHEBI:74443"/>
    </reaction>
</comment>
<feature type="domain" description="DUS-like FMN-binding" evidence="13">
    <location>
        <begin position="16"/>
        <end position="323"/>
    </location>
</feature>
<feature type="binding site" evidence="9 12">
    <location>
        <position position="172"/>
    </location>
    <ligand>
        <name>FMN</name>
        <dbReference type="ChEBI" id="CHEBI:58210"/>
    </ligand>
</feature>
<dbReference type="PIRSF" id="PIRSF006621">
    <property type="entry name" value="Dus"/>
    <property type="match status" value="1"/>
</dbReference>
<comment type="catalytic activity">
    <reaction evidence="9">
        <text>5,6-dihydrouridine(20) in tRNA + NAD(+) = uridine(20) in tRNA + NADH + H(+)</text>
        <dbReference type="Rhea" id="RHEA:53340"/>
        <dbReference type="Rhea" id="RHEA-COMP:13533"/>
        <dbReference type="Rhea" id="RHEA-COMP:13534"/>
        <dbReference type="ChEBI" id="CHEBI:15378"/>
        <dbReference type="ChEBI" id="CHEBI:57540"/>
        <dbReference type="ChEBI" id="CHEBI:57945"/>
        <dbReference type="ChEBI" id="CHEBI:65315"/>
        <dbReference type="ChEBI" id="CHEBI:74443"/>
        <dbReference type="EC" id="1.3.1.91"/>
    </reaction>
</comment>
<dbReference type="EMBL" id="NPEF02000015">
    <property type="protein sequence ID" value="MDV6236643.1"/>
    <property type="molecule type" value="Genomic_DNA"/>
</dbReference>
<comment type="catalytic activity">
    <reaction evidence="9">
        <text>5,6-dihydrouridine(20) in tRNA + NADP(+) = uridine(20) in tRNA + NADPH + H(+)</text>
        <dbReference type="Rhea" id="RHEA:53336"/>
        <dbReference type="Rhea" id="RHEA-COMP:13533"/>
        <dbReference type="Rhea" id="RHEA-COMP:13534"/>
        <dbReference type="ChEBI" id="CHEBI:15378"/>
        <dbReference type="ChEBI" id="CHEBI:57783"/>
        <dbReference type="ChEBI" id="CHEBI:58349"/>
        <dbReference type="ChEBI" id="CHEBI:65315"/>
        <dbReference type="ChEBI" id="CHEBI:74443"/>
        <dbReference type="EC" id="1.3.1.91"/>
    </reaction>
</comment>
<evidence type="ECO:0000256" key="9">
    <source>
        <dbReference type="HAMAP-Rule" id="MF_02041"/>
    </source>
</evidence>
<protein>
    <recommendedName>
        <fullName evidence="9">tRNA-dihydrouridine(20/20a) synthase</fullName>
        <ecNumber evidence="9">1.3.1.91</ecNumber>
    </recommendedName>
    <alternativeName>
        <fullName evidence="9">DusA-like U20-specific dihydrouridine synthase</fullName>
        <shortName evidence="9">U20-specific Dus</shortName>
    </alternativeName>
</protein>
<evidence type="ECO:0000259" key="13">
    <source>
        <dbReference type="Pfam" id="PF01207"/>
    </source>
</evidence>
<dbReference type="RefSeq" id="WP_100765140.1">
    <property type="nucleotide sequence ID" value="NZ_NPEF02000015.1"/>
</dbReference>
<comment type="cofactor">
    <cofactor evidence="1 9 10 12">
        <name>FMN</name>
        <dbReference type="ChEBI" id="CHEBI:58210"/>
    </cofactor>
</comment>